<evidence type="ECO:0000313" key="1">
    <source>
        <dbReference type="EMBL" id="OGZ03765.1"/>
    </source>
</evidence>
<dbReference type="Proteomes" id="UP000178841">
    <property type="component" value="Unassembled WGS sequence"/>
</dbReference>
<evidence type="ECO:0000313" key="2">
    <source>
        <dbReference type="Proteomes" id="UP000178841"/>
    </source>
</evidence>
<organism evidence="1 2">
    <name type="scientific">Candidatus Lloydbacteria bacterium RIFCSPHIGHO2_01_FULL_41_20</name>
    <dbReference type="NCBI Taxonomy" id="1798657"/>
    <lineage>
        <taxon>Bacteria</taxon>
        <taxon>Candidatus Lloydiibacteriota</taxon>
    </lineage>
</organism>
<proteinExistence type="predicted"/>
<gene>
    <name evidence="1" type="ORF">A2648_02315</name>
</gene>
<name>A0A1G2CQU7_9BACT</name>
<dbReference type="AlphaFoldDB" id="A0A1G2CQU7"/>
<comment type="caution">
    <text evidence="1">The sequence shown here is derived from an EMBL/GenBank/DDBJ whole genome shotgun (WGS) entry which is preliminary data.</text>
</comment>
<sequence>MLLARQNKSNMKSRTEKMKEVVQKYIKGERSGYFHHGPLIADTESAYKDEGKDINELDVEIPNWREMLAVASENFNKITDLKHF</sequence>
<dbReference type="EMBL" id="MHLH01000015">
    <property type="protein sequence ID" value="OGZ03765.1"/>
    <property type="molecule type" value="Genomic_DNA"/>
</dbReference>
<protein>
    <submittedName>
        <fullName evidence="1">Uncharacterized protein</fullName>
    </submittedName>
</protein>
<accession>A0A1G2CQU7</accession>
<reference evidence="1 2" key="1">
    <citation type="journal article" date="2016" name="Nat. Commun.">
        <title>Thousands of microbial genomes shed light on interconnected biogeochemical processes in an aquifer system.</title>
        <authorList>
            <person name="Anantharaman K."/>
            <person name="Brown C.T."/>
            <person name="Hug L.A."/>
            <person name="Sharon I."/>
            <person name="Castelle C.J."/>
            <person name="Probst A.J."/>
            <person name="Thomas B.C."/>
            <person name="Singh A."/>
            <person name="Wilkins M.J."/>
            <person name="Karaoz U."/>
            <person name="Brodie E.L."/>
            <person name="Williams K.H."/>
            <person name="Hubbard S.S."/>
            <person name="Banfield J.F."/>
        </authorList>
    </citation>
    <scope>NUCLEOTIDE SEQUENCE [LARGE SCALE GENOMIC DNA]</scope>
</reference>